<feature type="region of interest" description="Disordered" evidence="1">
    <location>
        <begin position="1"/>
        <end position="39"/>
    </location>
</feature>
<evidence type="ECO:0000256" key="1">
    <source>
        <dbReference type="SAM" id="MobiDB-lite"/>
    </source>
</evidence>
<protein>
    <submittedName>
        <fullName evidence="2">Uncharacterized protein</fullName>
    </submittedName>
</protein>
<name>A0A2N9JCD2_9ACTN</name>
<feature type="compositionally biased region" description="Basic and acidic residues" evidence="1">
    <location>
        <begin position="30"/>
        <end position="39"/>
    </location>
</feature>
<sequence length="39" mass="4444">MTRDCLQAGSYVSQRQLRESGPHRRPSAAQDRRTQLTAD</sequence>
<dbReference type="AlphaFoldDB" id="A0A2N9JCD2"/>
<keyword evidence="3" id="KW-1185">Reference proteome</keyword>
<dbReference type="Proteomes" id="UP000238164">
    <property type="component" value="Chromosome 1"/>
</dbReference>
<dbReference type="KEGG" id="mgg:MPLG2_0735"/>
<organism evidence="2 3">
    <name type="scientific">Micropruina glycogenica</name>
    <dbReference type="NCBI Taxonomy" id="75385"/>
    <lineage>
        <taxon>Bacteria</taxon>
        <taxon>Bacillati</taxon>
        <taxon>Actinomycetota</taxon>
        <taxon>Actinomycetes</taxon>
        <taxon>Propionibacteriales</taxon>
        <taxon>Nocardioidaceae</taxon>
        <taxon>Micropruina</taxon>
    </lineage>
</organism>
<gene>
    <name evidence="2" type="ORF">MPLG2_0735</name>
</gene>
<evidence type="ECO:0000313" key="2">
    <source>
        <dbReference type="EMBL" id="SPD85771.1"/>
    </source>
</evidence>
<proteinExistence type="predicted"/>
<evidence type="ECO:0000313" key="3">
    <source>
        <dbReference type="Proteomes" id="UP000238164"/>
    </source>
</evidence>
<accession>A0A2N9JCD2</accession>
<dbReference type="EMBL" id="LT985188">
    <property type="protein sequence ID" value="SPD85771.1"/>
    <property type="molecule type" value="Genomic_DNA"/>
</dbReference>
<reference evidence="2 3" key="1">
    <citation type="submission" date="2018-02" db="EMBL/GenBank/DDBJ databases">
        <authorList>
            <person name="Cohen D.B."/>
            <person name="Kent A.D."/>
        </authorList>
    </citation>
    <scope>NUCLEOTIDE SEQUENCE [LARGE SCALE GENOMIC DNA]</scope>
    <source>
        <strain evidence="2">1</strain>
    </source>
</reference>